<name>A0ABQ9DFU5_9PASS</name>
<evidence type="ECO:0000256" key="1">
    <source>
        <dbReference type="ARBA" id="ARBA00007936"/>
    </source>
</evidence>
<keyword evidence="3" id="KW-0221">Differentiation</keyword>
<reference evidence="6" key="1">
    <citation type="submission" date="2019-10" db="EMBL/GenBank/DDBJ databases">
        <authorList>
            <person name="Soares A.E.R."/>
            <person name="Aleixo A."/>
            <person name="Schneider P."/>
            <person name="Miyaki C.Y."/>
            <person name="Schneider M.P."/>
            <person name="Mello C."/>
            <person name="Vasconcelos A.T.R."/>
        </authorList>
    </citation>
    <scope>NUCLEOTIDE SEQUENCE</scope>
    <source>
        <tissue evidence="6">Muscle</tissue>
    </source>
</reference>
<dbReference type="PRINTS" id="PR00263">
    <property type="entry name" value="HBGFFGF"/>
</dbReference>
<dbReference type="Pfam" id="PF00167">
    <property type="entry name" value="FGF"/>
    <property type="match status" value="1"/>
</dbReference>
<dbReference type="Gene3D" id="2.80.10.50">
    <property type="match status" value="1"/>
</dbReference>
<keyword evidence="2" id="KW-0217">Developmental protein</keyword>
<proteinExistence type="inferred from homology"/>
<evidence type="ECO:0000313" key="7">
    <source>
        <dbReference type="Proteomes" id="UP001145742"/>
    </source>
</evidence>
<dbReference type="InterPro" id="IPR002209">
    <property type="entry name" value="Fibroblast_GF_fam"/>
</dbReference>
<evidence type="ECO:0000313" key="6">
    <source>
        <dbReference type="EMBL" id="KAJ7417588.1"/>
    </source>
</evidence>
<evidence type="ECO:0000256" key="3">
    <source>
        <dbReference type="ARBA" id="ARBA00022782"/>
    </source>
</evidence>
<dbReference type="InterPro" id="IPR008996">
    <property type="entry name" value="IL1/FGF"/>
</dbReference>
<evidence type="ECO:0000256" key="2">
    <source>
        <dbReference type="ARBA" id="ARBA00022473"/>
    </source>
</evidence>
<keyword evidence="7" id="KW-1185">Reference proteome</keyword>
<comment type="caution">
    <text evidence="6">The sequence shown here is derived from an EMBL/GenBank/DDBJ whole genome shotgun (WGS) entry which is preliminary data.</text>
</comment>
<gene>
    <name evidence="6" type="ORF">WISP_63679</name>
</gene>
<accession>A0ABQ9DFU5</accession>
<dbReference type="Proteomes" id="UP001145742">
    <property type="component" value="Unassembled WGS sequence"/>
</dbReference>
<keyword evidence="4" id="KW-0497">Mitogen</keyword>
<comment type="similarity">
    <text evidence="1 5">Belongs to the heparin-binding growth factors family.</text>
</comment>
<evidence type="ECO:0000256" key="4">
    <source>
        <dbReference type="ARBA" id="ARBA00023246"/>
    </source>
</evidence>
<dbReference type="SUPFAM" id="SSF50353">
    <property type="entry name" value="Cytokine"/>
    <property type="match status" value="1"/>
</dbReference>
<protein>
    <recommendedName>
        <fullName evidence="5">Fibroblast growth factor</fullName>
        <shortName evidence="5">FGF</shortName>
    </recommendedName>
</protein>
<evidence type="ECO:0000256" key="5">
    <source>
        <dbReference type="RuleBase" id="RU049442"/>
    </source>
</evidence>
<dbReference type="PANTHER" id="PTHR11486">
    <property type="entry name" value="FIBROBLAST GROWTH FACTOR"/>
    <property type="match status" value="1"/>
</dbReference>
<organism evidence="6 7">
    <name type="scientific">Willisornis vidua</name>
    <name type="common">Xingu scale-backed antbird</name>
    <dbReference type="NCBI Taxonomy" id="1566151"/>
    <lineage>
        <taxon>Eukaryota</taxon>
        <taxon>Metazoa</taxon>
        <taxon>Chordata</taxon>
        <taxon>Craniata</taxon>
        <taxon>Vertebrata</taxon>
        <taxon>Euteleostomi</taxon>
        <taxon>Archelosauria</taxon>
        <taxon>Archosauria</taxon>
        <taxon>Dinosauria</taxon>
        <taxon>Saurischia</taxon>
        <taxon>Theropoda</taxon>
        <taxon>Coelurosauria</taxon>
        <taxon>Aves</taxon>
        <taxon>Neognathae</taxon>
        <taxon>Neoaves</taxon>
        <taxon>Telluraves</taxon>
        <taxon>Australaves</taxon>
        <taxon>Passeriformes</taxon>
        <taxon>Thamnophilidae</taxon>
        <taxon>Willisornis</taxon>
    </lineage>
</organism>
<sequence>MEMEMEMEIEMEMEMEIEMEMGMGMLPLPPPYLSEHGEVGNYFGVQDAVPFGNVPVLPVDSPVLLSDHLGQSEAGILEFISIAVGLVSIRGVDSGLYLGMNEKGELYGSLMSEELHKQPWECVVLYASLVPPEKVHDNVESKRVGEEGQQGKYMKQQNPSCTDSLLGFYC</sequence>
<dbReference type="EMBL" id="WHWB01033751">
    <property type="protein sequence ID" value="KAJ7417588.1"/>
    <property type="molecule type" value="Genomic_DNA"/>
</dbReference>